<feature type="compositionally biased region" description="Low complexity" evidence="3">
    <location>
        <begin position="69"/>
        <end position="84"/>
    </location>
</feature>
<evidence type="ECO:0000313" key="5">
    <source>
        <dbReference type="Proteomes" id="UP000435304"/>
    </source>
</evidence>
<dbReference type="GO" id="GO:0006508">
    <property type="term" value="P:proteolysis"/>
    <property type="evidence" value="ECO:0007669"/>
    <property type="project" value="InterPro"/>
</dbReference>
<dbReference type="InterPro" id="IPR012338">
    <property type="entry name" value="Beta-lactam/transpept-like"/>
</dbReference>
<dbReference type="InterPro" id="IPR000667">
    <property type="entry name" value="Peptidase_S13"/>
</dbReference>
<dbReference type="PANTHER" id="PTHR30023:SF0">
    <property type="entry name" value="PENICILLIN-SENSITIVE CARBOXYPEPTIDASE A"/>
    <property type="match status" value="1"/>
</dbReference>
<comment type="similarity">
    <text evidence="1">Belongs to the peptidase S13 family.</text>
</comment>
<dbReference type="Gene3D" id="3.40.710.10">
    <property type="entry name" value="DD-peptidase/beta-lactamase superfamily"/>
    <property type="match status" value="1"/>
</dbReference>
<feature type="region of interest" description="Disordered" evidence="3">
    <location>
        <begin position="1"/>
        <end position="96"/>
    </location>
</feature>
<protein>
    <submittedName>
        <fullName evidence="4">D-alanyl-D-alanine carboxypeptidase/D-alanyl-D-alanine-endopeptidase</fullName>
        <ecNumber evidence="4">3.4.16.4</ecNumber>
    </submittedName>
</protein>
<feature type="compositionally biased region" description="Basic residues" evidence="3">
    <location>
        <begin position="1"/>
        <end position="23"/>
    </location>
</feature>
<keyword evidence="5" id="KW-1185">Reference proteome</keyword>
<keyword evidence="2 4" id="KW-0378">Hydrolase</keyword>
<accession>A0A6A9USC4</accession>
<comment type="caution">
    <text evidence="4">The sequence shown here is derived from an EMBL/GenBank/DDBJ whole genome shotgun (WGS) entry which is preliminary data.</text>
</comment>
<reference evidence="4 5" key="1">
    <citation type="submission" date="2019-12" db="EMBL/GenBank/DDBJ databases">
        <title>Auraticoccus cholistani sp. nov., an actinomycete isolated from soil of Cholistan desert.</title>
        <authorList>
            <person name="Cheema M.T."/>
        </authorList>
    </citation>
    <scope>NUCLEOTIDE SEQUENCE [LARGE SCALE GENOMIC DNA]</scope>
    <source>
        <strain evidence="4 5">F435</strain>
    </source>
</reference>
<evidence type="ECO:0000313" key="4">
    <source>
        <dbReference type="EMBL" id="MVA75826.1"/>
    </source>
</evidence>
<feature type="compositionally biased region" description="Basic residues" evidence="3">
    <location>
        <begin position="45"/>
        <end position="60"/>
    </location>
</feature>
<name>A0A6A9USC4_9ACTN</name>
<dbReference type="SUPFAM" id="SSF56601">
    <property type="entry name" value="beta-lactamase/transpeptidase-like"/>
    <property type="match status" value="1"/>
</dbReference>
<dbReference type="EMBL" id="WPCU01000005">
    <property type="protein sequence ID" value="MVA75826.1"/>
    <property type="molecule type" value="Genomic_DNA"/>
</dbReference>
<dbReference type="AlphaFoldDB" id="A0A6A9USC4"/>
<dbReference type="EC" id="3.4.16.4" evidence="4"/>
<evidence type="ECO:0000256" key="2">
    <source>
        <dbReference type="ARBA" id="ARBA00022801"/>
    </source>
</evidence>
<organism evidence="4 5">
    <name type="scientific">Auraticoccus cholistanensis</name>
    <dbReference type="NCBI Taxonomy" id="2656650"/>
    <lineage>
        <taxon>Bacteria</taxon>
        <taxon>Bacillati</taxon>
        <taxon>Actinomycetota</taxon>
        <taxon>Actinomycetes</taxon>
        <taxon>Propionibacteriales</taxon>
        <taxon>Propionibacteriaceae</taxon>
        <taxon>Auraticoccus</taxon>
    </lineage>
</organism>
<dbReference type="Proteomes" id="UP000435304">
    <property type="component" value="Unassembled WGS sequence"/>
</dbReference>
<dbReference type="PANTHER" id="PTHR30023">
    <property type="entry name" value="D-ALANYL-D-ALANINE CARBOXYPEPTIDASE"/>
    <property type="match status" value="1"/>
</dbReference>
<dbReference type="Gene3D" id="3.50.80.20">
    <property type="entry name" value="D-Ala-D-Ala carboxypeptidase C, peptidase S13"/>
    <property type="match status" value="1"/>
</dbReference>
<evidence type="ECO:0000256" key="3">
    <source>
        <dbReference type="SAM" id="MobiDB-lite"/>
    </source>
</evidence>
<proteinExistence type="inferred from homology"/>
<keyword evidence="4" id="KW-0121">Carboxypeptidase</keyword>
<sequence>MAGARRRGAAPVAARRRARRGGHRPPAPGHRGRRRHRALGAGGGRGRRVRAHRGGHRRTSGRLTDHARAGGARARHGPGSSRARPAGLGSSHVPLPPTPPGDVIVVTLPPLPRRRPGRAVGLAAALAVALSVGAAVPAHASPADPALADALTAVLDDPRVENGTTGLRVVDEGDGTVLFDRHGSTPLIPASNTKLLTGAAALDTLGGSYRFHTDVLLDGEVSGRGVLRGDLVLKGYGDPTALAEDYADLAEQVRAAGIRTVTGRVLADDTYFEQQAYHPGWDPDDAPYYYAAQISALTLAPDTDYDSGTVIVETSPGTDLGEEAAVQVVPASAAEYVEVVNRTTTVAAGEDSTLDITRNPDTNQIVLTGRVPADDGVDETWVTVDQPELLAATVFAEALADEGVRVRREVAEGTAGAGARRVARDESMPLSELMTPFMKLSNNMHAETLVKTMAAQSGQPGSWTAGVALVEDFVADDGVDVTGLSLADGSGLARANRISPTTLTSALRAFTDEPWFEVYRTSLPVAGVPERFVGGTLRSRMRDTPAAGNLRGKTGSLTGVTALSGYVSGADGRDYVFAMISNYRGSSPRAVEDEVGVTLAGWTAQTS</sequence>
<dbReference type="GO" id="GO:0000270">
    <property type="term" value="P:peptidoglycan metabolic process"/>
    <property type="evidence" value="ECO:0007669"/>
    <property type="project" value="TreeGrafter"/>
</dbReference>
<dbReference type="NCBIfam" id="TIGR00666">
    <property type="entry name" value="PBP4"/>
    <property type="match status" value="1"/>
</dbReference>
<dbReference type="GO" id="GO:0009002">
    <property type="term" value="F:serine-type D-Ala-D-Ala carboxypeptidase activity"/>
    <property type="evidence" value="ECO:0007669"/>
    <property type="project" value="UniProtKB-EC"/>
</dbReference>
<evidence type="ECO:0000256" key="1">
    <source>
        <dbReference type="ARBA" id="ARBA00006096"/>
    </source>
</evidence>
<dbReference type="Pfam" id="PF02113">
    <property type="entry name" value="Peptidase_S13"/>
    <property type="match status" value="1"/>
</dbReference>
<dbReference type="PRINTS" id="PR00922">
    <property type="entry name" value="DADACBPTASE3"/>
</dbReference>
<keyword evidence="4" id="KW-0645">Protease</keyword>
<gene>
    <name evidence="4" type="primary">dacB</name>
    <name evidence="4" type="ORF">GC722_07290</name>
</gene>